<organism evidence="11 12">
    <name type="scientific">Anaplasma phagocytophilum</name>
    <name type="common">Ehrlichia phagocytophila</name>
    <dbReference type="NCBI Taxonomy" id="948"/>
    <lineage>
        <taxon>Bacteria</taxon>
        <taxon>Pseudomonadati</taxon>
        <taxon>Pseudomonadota</taxon>
        <taxon>Alphaproteobacteria</taxon>
        <taxon>Rickettsiales</taxon>
        <taxon>Anaplasmataceae</taxon>
        <taxon>Anaplasma</taxon>
        <taxon>phagocytophilum group</taxon>
    </lineage>
</organism>
<evidence type="ECO:0000256" key="8">
    <source>
        <dbReference type="PIRNR" id="PIRNR000077"/>
    </source>
</evidence>
<dbReference type="AlphaFoldDB" id="A0A098EFP6"/>
<dbReference type="PRINTS" id="PR00421">
    <property type="entry name" value="THIOREDOXIN"/>
</dbReference>
<gene>
    <name evidence="11" type="primary">trx</name>
    <name evidence="11" type="ORF">ANAPHAGO_00789</name>
</gene>
<evidence type="ECO:0000256" key="9">
    <source>
        <dbReference type="PIRSR" id="PIRSR000077-1"/>
    </source>
</evidence>
<dbReference type="NCBIfam" id="TIGR01068">
    <property type="entry name" value="thioredoxin"/>
    <property type="match status" value="1"/>
</dbReference>
<accession>A0A098EFP6</accession>
<evidence type="ECO:0000256" key="6">
    <source>
        <dbReference type="ARBA" id="ARBA00025303"/>
    </source>
</evidence>
<comment type="function">
    <text evidence="6">Component of the thioredoxin-thioredoxin reductase system. Participates in various redox reactions through the reversible oxidation of its active center dithiol to a disulfide and catalyzes dithiol-disulfide exchange reactions.</text>
</comment>
<dbReference type="RefSeq" id="WP_060758020.1">
    <property type="nucleotide sequence ID" value="NZ_CCXQ01000161.1"/>
</dbReference>
<dbReference type="PANTHER" id="PTHR45663:SF11">
    <property type="entry name" value="GEO12009P1"/>
    <property type="match status" value="1"/>
</dbReference>
<dbReference type="SUPFAM" id="SSF52833">
    <property type="entry name" value="Thioredoxin-like"/>
    <property type="match status" value="1"/>
</dbReference>
<feature type="active site" description="Nucleophile" evidence="9">
    <location>
        <position position="35"/>
    </location>
</feature>
<feature type="site" description="Deprotonates C-terminal active site Cys" evidence="9">
    <location>
        <position position="26"/>
    </location>
</feature>
<dbReference type="CDD" id="cd02947">
    <property type="entry name" value="TRX_family"/>
    <property type="match status" value="1"/>
</dbReference>
<dbReference type="InterPro" id="IPR005746">
    <property type="entry name" value="Thioredoxin"/>
</dbReference>
<dbReference type="InterPro" id="IPR013766">
    <property type="entry name" value="Thioredoxin_domain"/>
</dbReference>
<dbReference type="PIRSF" id="PIRSF000077">
    <property type="entry name" value="Thioredoxin"/>
    <property type="match status" value="1"/>
</dbReference>
<feature type="site" description="Contributes to redox potential value" evidence="9">
    <location>
        <position position="33"/>
    </location>
</feature>
<keyword evidence="3" id="KW-0249">Electron transport</keyword>
<dbReference type="GO" id="GO:0005829">
    <property type="term" value="C:cytosol"/>
    <property type="evidence" value="ECO:0007669"/>
    <property type="project" value="TreeGrafter"/>
</dbReference>
<dbReference type="PANTHER" id="PTHR45663">
    <property type="entry name" value="GEO12009P1"/>
    <property type="match status" value="1"/>
</dbReference>
<dbReference type="GO" id="GO:0045454">
    <property type="term" value="P:cell redox homeostasis"/>
    <property type="evidence" value="ECO:0007669"/>
    <property type="project" value="TreeGrafter"/>
</dbReference>
<dbReference type="FunFam" id="3.40.30.10:FF:000001">
    <property type="entry name" value="Thioredoxin"/>
    <property type="match status" value="1"/>
</dbReference>
<name>A0A098EFP6_ANAPH</name>
<dbReference type="EMBL" id="CCXQ01000161">
    <property type="protein sequence ID" value="CEG21088.1"/>
    <property type="molecule type" value="Genomic_DNA"/>
</dbReference>
<dbReference type="Pfam" id="PF00085">
    <property type="entry name" value="Thioredoxin"/>
    <property type="match status" value="1"/>
</dbReference>
<keyword evidence="4 10" id="KW-1015">Disulfide bond</keyword>
<dbReference type="PROSITE" id="PS51352">
    <property type="entry name" value="THIOREDOXIN_2"/>
    <property type="match status" value="1"/>
</dbReference>
<dbReference type="InterPro" id="IPR017937">
    <property type="entry name" value="Thioredoxin_CS"/>
</dbReference>
<feature type="active site" description="Nucleophile" evidence="9">
    <location>
        <position position="32"/>
    </location>
</feature>
<proteinExistence type="inferred from homology"/>
<reference evidence="11 12" key="1">
    <citation type="submission" date="2014-09" db="EMBL/GenBank/DDBJ databases">
        <authorList>
            <person name="Loux Valentin"/>
            <person name="Dugat Thibaut"/>
        </authorList>
    </citation>
    <scope>NUCLEOTIDE SEQUENCE [LARGE SCALE GENOMIC DNA]</scope>
    <source>
        <strain evidence="11 12">BOV-10_179</strain>
    </source>
</reference>
<evidence type="ECO:0000313" key="12">
    <source>
        <dbReference type="Proteomes" id="UP000055047"/>
    </source>
</evidence>
<evidence type="ECO:0000256" key="2">
    <source>
        <dbReference type="ARBA" id="ARBA00022448"/>
    </source>
</evidence>
<protein>
    <recommendedName>
        <fullName evidence="7 8">Thioredoxin</fullName>
    </recommendedName>
</protein>
<dbReference type="Gene3D" id="3.40.30.10">
    <property type="entry name" value="Glutaredoxin"/>
    <property type="match status" value="1"/>
</dbReference>
<dbReference type="PROSITE" id="PS00194">
    <property type="entry name" value="THIOREDOXIN_1"/>
    <property type="match status" value="1"/>
</dbReference>
<evidence type="ECO:0000256" key="10">
    <source>
        <dbReference type="PIRSR" id="PIRSR000077-4"/>
    </source>
</evidence>
<feature type="disulfide bond" description="Redox-active" evidence="10">
    <location>
        <begin position="32"/>
        <end position="35"/>
    </location>
</feature>
<dbReference type="InterPro" id="IPR036249">
    <property type="entry name" value="Thioredoxin-like_sf"/>
</dbReference>
<evidence type="ECO:0000256" key="5">
    <source>
        <dbReference type="ARBA" id="ARBA00023284"/>
    </source>
</evidence>
<keyword evidence="2" id="KW-0813">Transport</keyword>
<evidence type="ECO:0000256" key="3">
    <source>
        <dbReference type="ARBA" id="ARBA00022982"/>
    </source>
</evidence>
<feature type="site" description="Contributes to redox potential value" evidence="9">
    <location>
        <position position="34"/>
    </location>
</feature>
<dbReference type="GO" id="GO:0015035">
    <property type="term" value="F:protein-disulfide reductase activity"/>
    <property type="evidence" value="ECO:0007669"/>
    <property type="project" value="UniProtKB-UniRule"/>
</dbReference>
<dbReference type="Proteomes" id="UP000055047">
    <property type="component" value="Unassembled WGS sequence"/>
</dbReference>
<sequence length="110" mass="11947">MAHVTEIGDSDFADKVERKSGIVVVDFWAPWCGPCVAFAPQLDKIAERYSGKIDVYKLNVQDHQETPIKFGVSAVPTLIVFKNGVESDRIVGVNLQQLLSAIDGAIGSQS</sequence>
<comment type="similarity">
    <text evidence="1 8">Belongs to the thioredoxin family.</text>
</comment>
<evidence type="ECO:0000313" key="11">
    <source>
        <dbReference type="EMBL" id="CEG21088.1"/>
    </source>
</evidence>
<keyword evidence="5 10" id="KW-0676">Redox-active center</keyword>
<evidence type="ECO:0000256" key="4">
    <source>
        <dbReference type="ARBA" id="ARBA00023157"/>
    </source>
</evidence>
<evidence type="ECO:0000256" key="1">
    <source>
        <dbReference type="ARBA" id="ARBA00008987"/>
    </source>
</evidence>
<evidence type="ECO:0000256" key="7">
    <source>
        <dbReference type="NCBIfam" id="TIGR01068"/>
    </source>
</evidence>